<name>L0KST4_METHD</name>
<dbReference type="EMBL" id="CP003362">
    <property type="protein sequence ID" value="AGB48487.1"/>
    <property type="molecule type" value="Genomic_DNA"/>
</dbReference>
<protein>
    <submittedName>
        <fullName evidence="1">Uncharacterized protein</fullName>
    </submittedName>
</protein>
<dbReference type="STRING" id="867904.Metho_0200"/>
<sequence>MQTVTKMEPADNSRITISPTQSLCTMEMGRDDINVVCSYGKISVWFGRTAPGTVIWKVLTCISNVDKLAVHEKEIICSFEDITVYESYGYVLISYAKFEGGYRATFNVPFLSNQALIYLADSIFKELKETNVLIDIYWAGDYANIMRLYQELCNIEEWKLKNITYKDESRNTSNF</sequence>
<gene>
    <name evidence="1" type="ordered locus">Metho_0200</name>
</gene>
<keyword evidence="2" id="KW-1185">Reference proteome</keyword>
<evidence type="ECO:0000313" key="2">
    <source>
        <dbReference type="Proteomes" id="UP000010866"/>
    </source>
</evidence>
<dbReference type="AlphaFoldDB" id="L0KST4"/>
<dbReference type="HOGENOM" id="CLU_134211_0_0_2"/>
<evidence type="ECO:0000313" key="1">
    <source>
        <dbReference type="EMBL" id="AGB48487.1"/>
    </source>
</evidence>
<organism evidence="1 2">
    <name type="scientific">Methanomethylovorans hollandica (strain DSM 15978 / NBRC 107637 / DMS1)</name>
    <dbReference type="NCBI Taxonomy" id="867904"/>
    <lineage>
        <taxon>Archaea</taxon>
        <taxon>Methanobacteriati</taxon>
        <taxon>Methanobacteriota</taxon>
        <taxon>Stenosarchaea group</taxon>
        <taxon>Methanomicrobia</taxon>
        <taxon>Methanosarcinales</taxon>
        <taxon>Methanosarcinaceae</taxon>
        <taxon>Methanomethylovorans</taxon>
    </lineage>
</organism>
<dbReference type="KEGG" id="mhz:Metho_0200"/>
<proteinExistence type="predicted"/>
<reference evidence="2" key="1">
    <citation type="submission" date="2012-02" db="EMBL/GenBank/DDBJ databases">
        <title>Complete sequence of chromosome of Methanomethylovorans hollandica DSM 15978.</title>
        <authorList>
            <person name="Lucas S."/>
            <person name="Copeland A."/>
            <person name="Lapidus A."/>
            <person name="Glavina del Rio T."/>
            <person name="Dalin E."/>
            <person name="Tice H."/>
            <person name="Bruce D."/>
            <person name="Goodwin L."/>
            <person name="Pitluck S."/>
            <person name="Peters L."/>
            <person name="Mikhailova N."/>
            <person name="Held B."/>
            <person name="Kyrpides N."/>
            <person name="Mavromatis K."/>
            <person name="Ivanova N."/>
            <person name="Brettin T."/>
            <person name="Detter J.C."/>
            <person name="Han C."/>
            <person name="Larimer F."/>
            <person name="Land M."/>
            <person name="Hauser L."/>
            <person name="Markowitz V."/>
            <person name="Cheng J.-F."/>
            <person name="Hugenholtz P."/>
            <person name="Woyke T."/>
            <person name="Wu D."/>
            <person name="Spring S."/>
            <person name="Schroeder M."/>
            <person name="Brambilla E."/>
            <person name="Klenk H.-P."/>
            <person name="Eisen J.A."/>
        </authorList>
    </citation>
    <scope>NUCLEOTIDE SEQUENCE [LARGE SCALE GENOMIC DNA]</scope>
    <source>
        <strain evidence="2">DSM 15978 / NBRC 107637 / DMS1</strain>
    </source>
</reference>
<dbReference type="Proteomes" id="UP000010866">
    <property type="component" value="Chromosome"/>
</dbReference>
<accession>L0KST4</accession>